<dbReference type="PATRIC" id="fig|1121477.3.peg.481"/>
<dbReference type="GO" id="GO:0043461">
    <property type="term" value="P:proton-transporting ATP synthase complex assembly"/>
    <property type="evidence" value="ECO:0007669"/>
    <property type="project" value="InterPro"/>
</dbReference>
<evidence type="ECO:0000256" key="1">
    <source>
        <dbReference type="ARBA" id="ARBA00008231"/>
    </source>
</evidence>
<dbReference type="InterPro" id="IPR023335">
    <property type="entry name" value="ATP12_ortho_dom_sf"/>
</dbReference>
<dbReference type="OrthoDB" id="9797825at2"/>
<dbReference type="Gene3D" id="1.10.3580.10">
    <property type="entry name" value="ATP12 ATPase"/>
    <property type="match status" value="1"/>
</dbReference>
<accession>A0A0F5L4T4</accession>
<dbReference type="PANTHER" id="PTHR21013:SF10">
    <property type="entry name" value="ATP SYNTHASE MITOCHONDRIAL F1 COMPLEX ASSEMBLY FACTOR 2"/>
    <property type="match status" value="1"/>
</dbReference>
<dbReference type="PANTHER" id="PTHR21013">
    <property type="entry name" value="ATP SYNTHASE MITOCHONDRIAL F1 COMPLEX ASSEMBLY FACTOR 2/ATP12 PROTEIN, MITOCHONDRIAL PRECURSOR"/>
    <property type="match status" value="1"/>
</dbReference>
<dbReference type="EMBL" id="LAJF01000137">
    <property type="protein sequence ID" value="KKB77368.1"/>
    <property type="molecule type" value="Genomic_DNA"/>
</dbReference>
<evidence type="ECO:0000256" key="5">
    <source>
        <dbReference type="SAM" id="Phobius"/>
    </source>
</evidence>
<sequence length="260" mass="28881">MRDQLEDAEKHRDDGYGRSQKRDFKADLPKRLYKEVAVEPVDGGFTVTFDGRPAKTPGLRLPVIVPAASIATTMAEEWAAQGERVDAETMPTVRLINSAIESGEAMVPAFRDEVIKFVASDLLLYRAEGPQTLVAEQEAVWDDALVRVARHFGVSFQPTAGIIHQEQPKATLAKLAAALEPENLLVLTALVSITGLTGSGILTIGLWHRLFTPDHVWLAAHVDEDYQISFWGADEEAVLRREKRRREFDATIKVLDALRN</sequence>
<proteinExistence type="inferred from homology"/>
<evidence type="ECO:0000256" key="3">
    <source>
        <dbReference type="ARBA" id="ARBA00023186"/>
    </source>
</evidence>
<keyword evidence="3" id="KW-0143">Chaperone</keyword>
<dbReference type="SUPFAM" id="SSF160909">
    <property type="entry name" value="ATP12-like"/>
    <property type="match status" value="1"/>
</dbReference>
<evidence type="ECO:0000256" key="4">
    <source>
        <dbReference type="SAM" id="MobiDB-lite"/>
    </source>
</evidence>
<reference evidence="6 8" key="1">
    <citation type="submission" date="2015-03" db="EMBL/GenBank/DDBJ databases">
        <authorList>
            <person name="Hassan Y.I."/>
            <person name="Lepp D."/>
            <person name="Zhou T."/>
        </authorList>
    </citation>
    <scope>NUCLEOTIDE SEQUENCE [LARGE SCALE GENOMIC DNA]</scope>
    <source>
        <strain evidence="6 8">DSM 17137</strain>
    </source>
</reference>
<evidence type="ECO:0000313" key="6">
    <source>
        <dbReference type="EMBL" id="KKB77368.1"/>
    </source>
</evidence>
<evidence type="ECO:0000313" key="9">
    <source>
        <dbReference type="Proteomes" id="UP000184533"/>
    </source>
</evidence>
<dbReference type="AlphaFoldDB" id="A0A0F5L4T4"/>
<comment type="similarity">
    <text evidence="1">Belongs to the ATP12 family.</text>
</comment>
<evidence type="ECO:0000313" key="8">
    <source>
        <dbReference type="Proteomes" id="UP000033608"/>
    </source>
</evidence>
<dbReference type="InterPro" id="IPR042272">
    <property type="entry name" value="ATP12_ATP_synth-F1-assembly_N"/>
</dbReference>
<organism evidence="6 8">
    <name type="scientific">Devosia limi DSM 17137</name>
    <dbReference type="NCBI Taxonomy" id="1121477"/>
    <lineage>
        <taxon>Bacteria</taxon>
        <taxon>Pseudomonadati</taxon>
        <taxon>Pseudomonadota</taxon>
        <taxon>Alphaproteobacteria</taxon>
        <taxon>Hyphomicrobiales</taxon>
        <taxon>Devosiaceae</taxon>
        <taxon>Devosia</taxon>
    </lineage>
</organism>
<dbReference type="RefSeq" id="WP_046136769.1">
    <property type="nucleotide sequence ID" value="NZ_FQVC01000002.1"/>
</dbReference>
<name>A0A0F5L4T4_9HYPH</name>
<dbReference type="Gene3D" id="3.30.2180.10">
    <property type="entry name" value="ATP12-like"/>
    <property type="match status" value="1"/>
</dbReference>
<reference evidence="7 9" key="2">
    <citation type="submission" date="2016-11" db="EMBL/GenBank/DDBJ databases">
        <authorList>
            <person name="Jaros S."/>
            <person name="Januszkiewicz K."/>
            <person name="Wedrychowicz H."/>
        </authorList>
    </citation>
    <scope>NUCLEOTIDE SEQUENCE [LARGE SCALE GENOMIC DNA]</scope>
    <source>
        <strain evidence="7 9">DSM 17137</strain>
    </source>
</reference>
<keyword evidence="5" id="KW-1133">Transmembrane helix</keyword>
<keyword evidence="5" id="KW-0812">Transmembrane</keyword>
<dbReference type="Proteomes" id="UP000184533">
    <property type="component" value="Unassembled WGS sequence"/>
</dbReference>
<keyword evidence="2" id="KW-0809">Transit peptide</keyword>
<dbReference type="InterPro" id="IPR011419">
    <property type="entry name" value="ATP12_ATP_synth-F1-assembly"/>
</dbReference>
<evidence type="ECO:0000313" key="7">
    <source>
        <dbReference type="EMBL" id="SHE67867.1"/>
    </source>
</evidence>
<gene>
    <name evidence="7" type="ORF">SAMN02745223_00875</name>
    <name evidence="6" type="ORF">VW29_18585</name>
</gene>
<protein>
    <submittedName>
        <fullName evidence="7">Chaperone required for the assembly of the F1-ATPase</fullName>
    </submittedName>
</protein>
<dbReference type="STRING" id="1121477.SAMN02745223_00875"/>
<keyword evidence="8" id="KW-1185">Reference proteome</keyword>
<feature type="transmembrane region" description="Helical" evidence="5">
    <location>
        <begin position="184"/>
        <end position="207"/>
    </location>
</feature>
<dbReference type="Pfam" id="PF07542">
    <property type="entry name" value="ATP12"/>
    <property type="match status" value="1"/>
</dbReference>
<evidence type="ECO:0000256" key="2">
    <source>
        <dbReference type="ARBA" id="ARBA00022946"/>
    </source>
</evidence>
<dbReference type="EMBL" id="FQVC01000002">
    <property type="protein sequence ID" value="SHE67867.1"/>
    <property type="molecule type" value="Genomic_DNA"/>
</dbReference>
<feature type="region of interest" description="Disordered" evidence="4">
    <location>
        <begin position="1"/>
        <end position="21"/>
    </location>
</feature>
<keyword evidence="5" id="KW-0472">Membrane</keyword>
<dbReference type="Proteomes" id="UP000033608">
    <property type="component" value="Unassembled WGS sequence"/>
</dbReference>